<dbReference type="InterPro" id="IPR032861">
    <property type="entry name" value="TAXi_N"/>
</dbReference>
<sequence>MNINRFCIYVVACTFHVAKSDTDAVLLPIFKDQTTLQYRARMQQGTPSMLMSLTVDLGGPFSWIDCSHGYKSSTYGPAHCGLAPCASFGPEQTCGDCRSGSNPRPGCNNNTCSVIAVNPINGKSVVGEVASDIITVHSTEGLVSAHTDFVCATTRLLQGLSKGVNGVVGFGRGRSSLLTQFDSEFSDEVFRFPLKFAICLSSSTRSSGFAIFGNNKFSSSKSLQFTPMIQNLKGDRSTDYYLNVNAININGKQVQLNTTLLNTDSQGNGGTKISTVHPYTCSVTDAFTEEVNGAMTVQPVKPFGACYESKGLVIPVIDLVLHKKSVSWKITGTNSMVRVNENISCLGFVEGGVNSKASVVIRGHQLEDNLLQFSVTEGIGFSSLLLSKESSCANFNLSLYGVLLY</sequence>
<comment type="caution">
    <text evidence="3">The sequence shown here is derived from an EMBL/GenBank/DDBJ whole genome shotgun (WGS) entry which is preliminary data.</text>
</comment>
<comment type="similarity">
    <text evidence="1">Belongs to the peptidase A1 family.</text>
</comment>
<dbReference type="InterPro" id="IPR032799">
    <property type="entry name" value="TAXi_C"/>
</dbReference>
<dbReference type="AlphaFoldDB" id="A0AAW1J598"/>
<gene>
    <name evidence="3" type="ORF">RND81_08G092000</name>
</gene>
<dbReference type="InterPro" id="IPR033121">
    <property type="entry name" value="PEPTIDASE_A1"/>
</dbReference>
<dbReference type="Proteomes" id="UP001443914">
    <property type="component" value="Unassembled WGS sequence"/>
</dbReference>
<dbReference type="Pfam" id="PF14543">
    <property type="entry name" value="TAXi_N"/>
    <property type="match status" value="1"/>
</dbReference>
<reference evidence="3" key="1">
    <citation type="submission" date="2024-03" db="EMBL/GenBank/DDBJ databases">
        <title>WGS assembly of Saponaria officinalis var. Norfolk2.</title>
        <authorList>
            <person name="Jenkins J."/>
            <person name="Shu S."/>
            <person name="Grimwood J."/>
            <person name="Barry K."/>
            <person name="Goodstein D."/>
            <person name="Schmutz J."/>
            <person name="Leebens-Mack J."/>
            <person name="Osbourn A."/>
        </authorList>
    </citation>
    <scope>NUCLEOTIDE SEQUENCE [LARGE SCALE GENOMIC DNA]</scope>
    <source>
        <strain evidence="3">JIC</strain>
    </source>
</reference>
<dbReference type="PROSITE" id="PS51767">
    <property type="entry name" value="PEPTIDASE_A1"/>
    <property type="match status" value="1"/>
</dbReference>
<dbReference type="EMBL" id="JBDFQZ010000008">
    <property type="protein sequence ID" value="KAK9698259.1"/>
    <property type="molecule type" value="Genomic_DNA"/>
</dbReference>
<evidence type="ECO:0000313" key="3">
    <source>
        <dbReference type="EMBL" id="KAK9698259.1"/>
    </source>
</evidence>
<dbReference type="PANTHER" id="PTHR47965:SF22">
    <property type="entry name" value="EUKARYOTIC ASPARTYL PROTEASE FAMILY PROTEIN"/>
    <property type="match status" value="1"/>
</dbReference>
<dbReference type="GO" id="GO:0006508">
    <property type="term" value="P:proteolysis"/>
    <property type="evidence" value="ECO:0007669"/>
    <property type="project" value="InterPro"/>
</dbReference>
<evidence type="ECO:0000259" key="2">
    <source>
        <dbReference type="PROSITE" id="PS51767"/>
    </source>
</evidence>
<dbReference type="Pfam" id="PF14541">
    <property type="entry name" value="TAXi_C"/>
    <property type="match status" value="1"/>
</dbReference>
<dbReference type="InterPro" id="IPR001461">
    <property type="entry name" value="Aspartic_peptidase_A1"/>
</dbReference>
<evidence type="ECO:0000256" key="1">
    <source>
        <dbReference type="ARBA" id="ARBA00007447"/>
    </source>
</evidence>
<proteinExistence type="inferred from homology"/>
<dbReference type="Gene3D" id="2.40.70.10">
    <property type="entry name" value="Acid Proteases"/>
    <property type="match status" value="2"/>
</dbReference>
<dbReference type="GO" id="GO:0004190">
    <property type="term" value="F:aspartic-type endopeptidase activity"/>
    <property type="evidence" value="ECO:0007669"/>
    <property type="project" value="InterPro"/>
</dbReference>
<organism evidence="3 4">
    <name type="scientific">Saponaria officinalis</name>
    <name type="common">Common soapwort</name>
    <name type="synonym">Lychnis saponaria</name>
    <dbReference type="NCBI Taxonomy" id="3572"/>
    <lineage>
        <taxon>Eukaryota</taxon>
        <taxon>Viridiplantae</taxon>
        <taxon>Streptophyta</taxon>
        <taxon>Embryophyta</taxon>
        <taxon>Tracheophyta</taxon>
        <taxon>Spermatophyta</taxon>
        <taxon>Magnoliopsida</taxon>
        <taxon>eudicotyledons</taxon>
        <taxon>Gunneridae</taxon>
        <taxon>Pentapetalae</taxon>
        <taxon>Caryophyllales</taxon>
        <taxon>Caryophyllaceae</taxon>
        <taxon>Caryophylleae</taxon>
        <taxon>Saponaria</taxon>
    </lineage>
</organism>
<name>A0AAW1J598_SAPOF</name>
<keyword evidence="4" id="KW-1185">Reference proteome</keyword>
<evidence type="ECO:0000313" key="4">
    <source>
        <dbReference type="Proteomes" id="UP001443914"/>
    </source>
</evidence>
<dbReference type="PANTHER" id="PTHR47965">
    <property type="entry name" value="ASPARTYL PROTEASE-RELATED"/>
    <property type="match status" value="1"/>
</dbReference>
<accession>A0AAW1J598</accession>
<dbReference type="InterPro" id="IPR021109">
    <property type="entry name" value="Peptidase_aspartic_dom_sf"/>
</dbReference>
<dbReference type="SUPFAM" id="SSF50630">
    <property type="entry name" value="Acid proteases"/>
    <property type="match status" value="1"/>
</dbReference>
<protein>
    <recommendedName>
        <fullName evidence="2">Peptidase A1 domain-containing protein</fullName>
    </recommendedName>
</protein>
<feature type="domain" description="Peptidase A1" evidence="2">
    <location>
        <begin position="38"/>
        <end position="387"/>
    </location>
</feature>